<feature type="region of interest" description="Disordered" evidence="7">
    <location>
        <begin position="256"/>
        <end position="289"/>
    </location>
</feature>
<dbReference type="Proteomes" id="UP000075885">
    <property type="component" value="Unassembled WGS sequence"/>
</dbReference>
<sequence>MKMGSSKRKSSFRIDDILHQQRVEQQNLLYQHHHAGRLPATASTASSLSSDTGSALSLGHTAAGSYSNGLQSHGVPTDCSTPPGSPVLASPLAVSSGSNGGSVRSESPKKPTAMYPGLLDFSKNVIPIPLQFGMPAFNPLNAAYLEHYASVLHKGKTWLASPRVWPFYPHPYSYLLPTCGSKRKGGQVRFTPQQTQSLEKRFSNHKYLSPEDRRNLAVQLKLSDRQVKTWFQNRRAKWRRANSGCQSTDVLGSADSLGDAAKGSSGTGTMRTQKYSSGNDEDDDGAVDAGEGAATDIGDYCLHNDQCQYTLSTGNSECRDNSCQCVDGAHYVEREKRCYKTSFLGEYCRLTNNCIGNDTYCRDGICVCTPGKHPNADRNRCLHDAKLGDQCFRDEECVTDNSRCAQEICTCRVSHVLNEQRNRCLPSMYEPVSLL</sequence>
<dbReference type="InterPro" id="IPR017970">
    <property type="entry name" value="Homeobox_CS"/>
</dbReference>
<dbReference type="GO" id="GO:0005634">
    <property type="term" value="C:nucleus"/>
    <property type="evidence" value="ECO:0007669"/>
    <property type="project" value="UniProtKB-SubCell"/>
</dbReference>
<dbReference type="Pfam" id="PF01683">
    <property type="entry name" value="EB"/>
    <property type="match status" value="2"/>
</dbReference>
<evidence type="ECO:0000313" key="9">
    <source>
        <dbReference type="EnsemblMetazoa" id="AEPI001110-PA"/>
    </source>
</evidence>
<dbReference type="InterPro" id="IPR006149">
    <property type="entry name" value="EB_dom"/>
</dbReference>
<keyword evidence="10" id="KW-1185">Reference proteome</keyword>
<dbReference type="FunFam" id="1.10.10.60:FF:000379">
    <property type="entry name" value="Hex homeobox"/>
    <property type="match status" value="1"/>
</dbReference>
<dbReference type="PROSITE" id="PS50071">
    <property type="entry name" value="HOMEOBOX_2"/>
    <property type="match status" value="1"/>
</dbReference>
<dbReference type="CDD" id="cd00086">
    <property type="entry name" value="homeodomain"/>
    <property type="match status" value="1"/>
</dbReference>
<feature type="region of interest" description="Disordered" evidence="7">
    <location>
        <begin position="69"/>
        <end position="110"/>
    </location>
</feature>
<keyword evidence="3 5" id="KW-0371">Homeobox</keyword>
<dbReference type="GO" id="GO:0000978">
    <property type="term" value="F:RNA polymerase II cis-regulatory region sequence-specific DNA binding"/>
    <property type="evidence" value="ECO:0007669"/>
    <property type="project" value="TreeGrafter"/>
</dbReference>
<dbReference type="PANTHER" id="PTHR24324">
    <property type="entry name" value="HOMEOBOX PROTEIN HHEX"/>
    <property type="match status" value="1"/>
</dbReference>
<dbReference type="InterPro" id="IPR001356">
    <property type="entry name" value="HD"/>
</dbReference>
<reference evidence="9" key="2">
    <citation type="submission" date="2020-05" db="UniProtKB">
        <authorList>
            <consortium name="EnsemblMetazoa"/>
        </authorList>
    </citation>
    <scope>IDENTIFICATION</scope>
    <source>
        <strain evidence="9">Epiroticus2</strain>
    </source>
</reference>
<feature type="DNA-binding region" description="Homeobox" evidence="5">
    <location>
        <begin position="183"/>
        <end position="242"/>
    </location>
</feature>
<evidence type="ECO:0000256" key="3">
    <source>
        <dbReference type="ARBA" id="ARBA00023155"/>
    </source>
</evidence>
<dbReference type="Gene3D" id="1.10.10.60">
    <property type="entry name" value="Homeodomain-like"/>
    <property type="match status" value="1"/>
</dbReference>
<feature type="domain" description="Homeobox" evidence="8">
    <location>
        <begin position="181"/>
        <end position="241"/>
    </location>
</feature>
<dbReference type="Pfam" id="PF00046">
    <property type="entry name" value="Homeodomain"/>
    <property type="match status" value="1"/>
</dbReference>
<evidence type="ECO:0000313" key="10">
    <source>
        <dbReference type="Proteomes" id="UP000075885"/>
    </source>
</evidence>
<evidence type="ECO:0000256" key="2">
    <source>
        <dbReference type="ARBA" id="ARBA00023125"/>
    </source>
</evidence>
<keyword evidence="2 5" id="KW-0238">DNA-binding</keyword>
<dbReference type="PANTHER" id="PTHR24324:SF5">
    <property type="entry name" value="HEMATOPOIETICALLY-EXPRESSED HOMEOBOX PROTEIN HHEX"/>
    <property type="match status" value="1"/>
</dbReference>
<dbReference type="InterPro" id="IPR051000">
    <property type="entry name" value="Homeobox_DNA-bind_prot"/>
</dbReference>
<evidence type="ECO:0000256" key="5">
    <source>
        <dbReference type="PROSITE-ProRule" id="PRU00108"/>
    </source>
</evidence>
<dbReference type="VEuPathDB" id="VectorBase:AEPI001110"/>
<evidence type="ECO:0000259" key="8">
    <source>
        <dbReference type="PROSITE" id="PS50071"/>
    </source>
</evidence>
<dbReference type="InterPro" id="IPR009057">
    <property type="entry name" value="Homeodomain-like_sf"/>
</dbReference>
<comment type="subcellular location">
    <subcellularLocation>
        <location evidence="1 5 6">Nucleus</location>
    </subcellularLocation>
</comment>
<evidence type="ECO:0000256" key="1">
    <source>
        <dbReference type="ARBA" id="ARBA00004123"/>
    </source>
</evidence>
<dbReference type="SUPFAM" id="SSF46689">
    <property type="entry name" value="Homeodomain-like"/>
    <property type="match status" value="1"/>
</dbReference>
<dbReference type="PROSITE" id="PS00027">
    <property type="entry name" value="HOMEOBOX_1"/>
    <property type="match status" value="1"/>
</dbReference>
<feature type="compositionally biased region" description="Polar residues" evidence="7">
    <location>
        <begin position="267"/>
        <end position="277"/>
    </location>
</feature>
<dbReference type="EnsemblMetazoa" id="AEPI001110-RA">
    <property type="protein sequence ID" value="AEPI001110-PA"/>
    <property type="gene ID" value="AEPI001110"/>
</dbReference>
<organism evidence="9 10">
    <name type="scientific">Anopheles epiroticus</name>
    <dbReference type="NCBI Taxonomy" id="199890"/>
    <lineage>
        <taxon>Eukaryota</taxon>
        <taxon>Metazoa</taxon>
        <taxon>Ecdysozoa</taxon>
        <taxon>Arthropoda</taxon>
        <taxon>Hexapoda</taxon>
        <taxon>Insecta</taxon>
        <taxon>Pterygota</taxon>
        <taxon>Neoptera</taxon>
        <taxon>Endopterygota</taxon>
        <taxon>Diptera</taxon>
        <taxon>Nematocera</taxon>
        <taxon>Culicoidea</taxon>
        <taxon>Culicidae</taxon>
        <taxon>Anophelinae</taxon>
        <taxon>Anopheles</taxon>
    </lineage>
</organism>
<evidence type="ECO:0000256" key="6">
    <source>
        <dbReference type="RuleBase" id="RU000682"/>
    </source>
</evidence>
<protein>
    <recommendedName>
        <fullName evidence="8">Homeobox domain-containing protein</fullName>
    </recommendedName>
</protein>
<proteinExistence type="predicted"/>
<evidence type="ECO:0000256" key="4">
    <source>
        <dbReference type="ARBA" id="ARBA00023242"/>
    </source>
</evidence>
<evidence type="ECO:0000256" key="7">
    <source>
        <dbReference type="SAM" id="MobiDB-lite"/>
    </source>
</evidence>
<dbReference type="STRING" id="199890.A0A182P2H6"/>
<dbReference type="SMART" id="SM00389">
    <property type="entry name" value="HOX"/>
    <property type="match status" value="1"/>
</dbReference>
<dbReference type="GO" id="GO:0030154">
    <property type="term" value="P:cell differentiation"/>
    <property type="evidence" value="ECO:0007669"/>
    <property type="project" value="TreeGrafter"/>
</dbReference>
<accession>A0A182P2H6</accession>
<dbReference type="AlphaFoldDB" id="A0A182P2H6"/>
<feature type="compositionally biased region" description="Low complexity" evidence="7">
    <location>
        <begin position="95"/>
        <end position="105"/>
    </location>
</feature>
<reference evidence="10" key="1">
    <citation type="submission" date="2013-03" db="EMBL/GenBank/DDBJ databases">
        <title>The Genome Sequence of Anopheles epiroticus epiroticus2.</title>
        <authorList>
            <consortium name="The Broad Institute Genomics Platform"/>
            <person name="Neafsey D.E."/>
            <person name="Howell P."/>
            <person name="Walker B."/>
            <person name="Young S.K."/>
            <person name="Zeng Q."/>
            <person name="Gargeya S."/>
            <person name="Fitzgerald M."/>
            <person name="Haas B."/>
            <person name="Abouelleil A."/>
            <person name="Allen A.W."/>
            <person name="Alvarado L."/>
            <person name="Arachchi H.M."/>
            <person name="Berlin A.M."/>
            <person name="Chapman S.B."/>
            <person name="Gainer-Dewar J."/>
            <person name="Goldberg J."/>
            <person name="Griggs A."/>
            <person name="Gujja S."/>
            <person name="Hansen M."/>
            <person name="Howarth C."/>
            <person name="Imamovic A."/>
            <person name="Ireland A."/>
            <person name="Larimer J."/>
            <person name="McCowan C."/>
            <person name="Murphy C."/>
            <person name="Pearson M."/>
            <person name="Poon T.W."/>
            <person name="Priest M."/>
            <person name="Roberts A."/>
            <person name="Saif S."/>
            <person name="Shea T."/>
            <person name="Sisk P."/>
            <person name="Sykes S."/>
            <person name="Wortman J."/>
            <person name="Nusbaum C."/>
            <person name="Birren B."/>
        </authorList>
    </citation>
    <scope>NUCLEOTIDE SEQUENCE [LARGE SCALE GENOMIC DNA]</scope>
    <source>
        <strain evidence="10">Epiroticus2</strain>
    </source>
</reference>
<dbReference type="GO" id="GO:0000981">
    <property type="term" value="F:DNA-binding transcription factor activity, RNA polymerase II-specific"/>
    <property type="evidence" value="ECO:0007669"/>
    <property type="project" value="InterPro"/>
</dbReference>
<name>A0A182P2H6_9DIPT</name>
<keyword evidence="4 5" id="KW-0539">Nucleus</keyword>